<organism evidence="3 4">
    <name type="scientific">Magallana gigas</name>
    <name type="common">Pacific oyster</name>
    <name type="synonym">Crassostrea gigas</name>
    <dbReference type="NCBI Taxonomy" id="29159"/>
    <lineage>
        <taxon>Eukaryota</taxon>
        <taxon>Metazoa</taxon>
        <taxon>Spiralia</taxon>
        <taxon>Lophotrochozoa</taxon>
        <taxon>Mollusca</taxon>
        <taxon>Bivalvia</taxon>
        <taxon>Autobranchia</taxon>
        <taxon>Pteriomorphia</taxon>
        <taxon>Ostreida</taxon>
        <taxon>Ostreoidea</taxon>
        <taxon>Ostreidae</taxon>
        <taxon>Magallana</taxon>
    </lineage>
</organism>
<evidence type="ECO:0008006" key="5">
    <source>
        <dbReference type="Google" id="ProtNLM"/>
    </source>
</evidence>
<feature type="region of interest" description="Disordered" evidence="1">
    <location>
        <begin position="34"/>
        <end position="61"/>
    </location>
</feature>
<evidence type="ECO:0000256" key="2">
    <source>
        <dbReference type="SAM" id="SignalP"/>
    </source>
</evidence>
<keyword evidence="4" id="KW-1185">Reference proteome</keyword>
<feature type="signal peptide" evidence="2">
    <location>
        <begin position="1"/>
        <end position="23"/>
    </location>
</feature>
<proteinExistence type="predicted"/>
<sequence>MQGLLLGVKLVTCVSLILFSVSCYNMVVRSEEAVDNTQNGGSSSPLLKTDKNPNTVTDKTSALTVVPDSEDDDATVTTEEEGAPDFSNLDVFYPTKDWQEVKPGQAVPKGLHIRLNMDTGQREAKLMEGDGGLKYWSQEGKQGRRSSLTELSLLKSKDSTRVLNITILNDIDPVFYKE</sequence>
<evidence type="ECO:0000313" key="3">
    <source>
        <dbReference type="EnsemblMetazoa" id="G15074.8:cds"/>
    </source>
</evidence>
<evidence type="ECO:0000313" key="4">
    <source>
        <dbReference type="Proteomes" id="UP000005408"/>
    </source>
</evidence>
<protein>
    <recommendedName>
        <fullName evidence="5">Nucleotide exchange factor SIL1</fullName>
    </recommendedName>
</protein>
<dbReference type="AlphaFoldDB" id="A0A8W8IMZ3"/>
<dbReference type="Proteomes" id="UP000005408">
    <property type="component" value="Unassembled WGS sequence"/>
</dbReference>
<feature type="compositionally biased region" description="Polar residues" evidence="1">
    <location>
        <begin position="35"/>
        <end position="61"/>
    </location>
</feature>
<accession>A0A8W8IMZ3</accession>
<name>A0A8W8IMZ3_MAGGI</name>
<evidence type="ECO:0000256" key="1">
    <source>
        <dbReference type="SAM" id="MobiDB-lite"/>
    </source>
</evidence>
<dbReference type="EnsemblMetazoa" id="G15074.8">
    <property type="protein sequence ID" value="G15074.8:cds"/>
    <property type="gene ID" value="G15074"/>
</dbReference>
<feature type="chain" id="PRO_5036494856" description="Nucleotide exchange factor SIL1" evidence="2">
    <location>
        <begin position="24"/>
        <end position="178"/>
    </location>
</feature>
<reference evidence="3" key="1">
    <citation type="submission" date="2022-08" db="UniProtKB">
        <authorList>
            <consortium name="EnsemblMetazoa"/>
        </authorList>
    </citation>
    <scope>IDENTIFICATION</scope>
    <source>
        <strain evidence="3">05x7-T-G4-1.051#20</strain>
    </source>
</reference>
<keyword evidence="2" id="KW-0732">Signal</keyword>